<dbReference type="Gene3D" id="3.40.50.1820">
    <property type="entry name" value="alpha/beta hydrolase"/>
    <property type="match status" value="1"/>
</dbReference>
<evidence type="ECO:0000256" key="7">
    <source>
        <dbReference type="ARBA" id="ARBA00022825"/>
    </source>
</evidence>
<proteinExistence type="inferred from homology"/>
<feature type="compositionally biased region" description="Polar residues" evidence="12">
    <location>
        <begin position="1"/>
        <end position="11"/>
    </location>
</feature>
<evidence type="ECO:0000256" key="10">
    <source>
        <dbReference type="ARBA" id="ARBA00023136"/>
    </source>
</evidence>
<keyword evidence="6" id="KW-0378">Hydrolase</keyword>
<evidence type="ECO:0000256" key="5">
    <source>
        <dbReference type="ARBA" id="ARBA00022692"/>
    </source>
</evidence>
<dbReference type="FunFam" id="3.40.50.1820:FF:000003">
    <property type="entry name" value="Dipeptidyl peptidase 4"/>
    <property type="match status" value="1"/>
</dbReference>
<keyword evidence="4" id="KW-0645">Protease</keyword>
<feature type="region of interest" description="Disordered" evidence="12">
    <location>
        <begin position="1"/>
        <end position="50"/>
    </location>
</feature>
<dbReference type="GO" id="GO:0005774">
    <property type="term" value="C:vacuolar membrane"/>
    <property type="evidence" value="ECO:0007669"/>
    <property type="project" value="UniProtKB-SubCell"/>
</dbReference>
<evidence type="ECO:0000259" key="14">
    <source>
        <dbReference type="Pfam" id="PF00326"/>
    </source>
</evidence>
<evidence type="ECO:0000259" key="15">
    <source>
        <dbReference type="Pfam" id="PF00930"/>
    </source>
</evidence>
<dbReference type="PROSITE" id="PS00708">
    <property type="entry name" value="PRO_ENDOPEP_SER"/>
    <property type="match status" value="1"/>
</dbReference>
<feature type="transmembrane region" description="Helical" evidence="13">
    <location>
        <begin position="101"/>
        <end position="122"/>
    </location>
</feature>
<evidence type="ECO:0000256" key="2">
    <source>
        <dbReference type="ARBA" id="ARBA00006150"/>
    </source>
</evidence>
<dbReference type="InterPro" id="IPR002469">
    <property type="entry name" value="Peptidase_S9B_N"/>
</dbReference>
<dbReference type="InterPro" id="IPR050278">
    <property type="entry name" value="Serine_Prot_S9B/DPPIV"/>
</dbReference>
<dbReference type="Pfam" id="PF00930">
    <property type="entry name" value="DPPIV_N"/>
    <property type="match status" value="1"/>
</dbReference>
<accession>A0A9N9AY80</accession>
<dbReference type="GO" id="GO:0004177">
    <property type="term" value="F:aminopeptidase activity"/>
    <property type="evidence" value="ECO:0007669"/>
    <property type="project" value="UniProtKB-KW"/>
</dbReference>
<keyword evidence="3" id="KW-0031">Aminopeptidase</keyword>
<dbReference type="PANTHER" id="PTHR11731:SF200">
    <property type="entry name" value="DIPEPTIDYL PEPTIDASE 10, ISOFORM B"/>
    <property type="match status" value="1"/>
</dbReference>
<evidence type="ECO:0000313" key="16">
    <source>
        <dbReference type="EMBL" id="CAG8544407.1"/>
    </source>
</evidence>
<dbReference type="InterPro" id="IPR002471">
    <property type="entry name" value="Pept_S9_AS"/>
</dbReference>
<evidence type="ECO:0000256" key="6">
    <source>
        <dbReference type="ARBA" id="ARBA00022801"/>
    </source>
</evidence>
<sequence>MTATKYVSLPSTDFDAGTHNYPPSQYLGSSSSNSRSHGERDDDSFDENDGYVLSNMRVKGSERERILKGRGDEDDTVVDIERNERLNAIKEAREWKPINPCLLIATIFVIAWVGAAIAYAVFGGTGPHEEVATNGVRFKDVLRGMYIPSWRTLEWSRTTGEDGIFTYKDGDNNIILEHVANRTKTVFVSGKDIVDSLGQRIEYFSFSVSPDSQYILLGTNRTKMWRHSIRANYWVYDMSSKIAKPLTKQVGDNKHALIAYAKWSPSGHSVAFVKDNDLYVSVDLKEERRITFDNSVDIFNGIPDWIYEEEVLSSNKAIWWSPSGKYLAYLRFDESAVPEYRFPIYLDNRDGAYTSEYVIRYPKPGFPNPIVTLHIYNTETPLAAQSDPVIIKEDFKDDDRIITEVAWIGDENVLMREMNRVQDNMRVILVDVETRKGVIVREGNSEEQDGGWFRVAQTIVAIPSKTSKEKDSYIDVVDNNGYLHLALFSPLQSDKPTFLTSGNWEIVDGVTAIDYERKLIYFISTEKSSMERHLYSIKFDGTDKKALTPTDQPGYYSADFSPGCTYYSLRYEGPDVPWQKIFKVDDKNFEVVLETNDGIRAALVGLDTPKKTFLTIDSEGHQLNAFEIRPPGMDTSGQTKYPVLFYVYGGPDSQLVSAKFSINWHMFLASSPQLKCIVVTVDGRGTGFKGRAFKVGIRKQLGKLETIDQINAGKHWAQLNYVDKEKMAIWGWSYGGYVTSKVIEADSGVFKLGMAVAPVTDWRFYDSIYTERYMKTPAMNEDGYIQSAVTNMTGFLHAKFLLIHGTGDDNVHFQNTATLIDKLTLASIHNYRVQIYTDSDHSINKHNANKELYYLLTEYLRRNFGSDGSTNGNTTLNEDEDWYKRQ</sequence>
<feature type="region of interest" description="Disordered" evidence="12">
    <location>
        <begin position="867"/>
        <end position="886"/>
    </location>
</feature>
<keyword evidence="7" id="KW-0720">Serine protease</keyword>
<dbReference type="GO" id="GO:0006508">
    <property type="term" value="P:proteolysis"/>
    <property type="evidence" value="ECO:0007669"/>
    <property type="project" value="UniProtKB-KW"/>
</dbReference>
<dbReference type="InterPro" id="IPR029058">
    <property type="entry name" value="AB_hydrolase_fold"/>
</dbReference>
<dbReference type="EMBL" id="CAJVPI010000511">
    <property type="protein sequence ID" value="CAG8544407.1"/>
    <property type="molecule type" value="Genomic_DNA"/>
</dbReference>
<evidence type="ECO:0000256" key="8">
    <source>
        <dbReference type="ARBA" id="ARBA00022968"/>
    </source>
</evidence>
<dbReference type="Pfam" id="PF00326">
    <property type="entry name" value="Peptidase_S9"/>
    <property type="match status" value="1"/>
</dbReference>
<keyword evidence="9 13" id="KW-1133">Transmembrane helix</keyword>
<evidence type="ECO:0000256" key="13">
    <source>
        <dbReference type="SAM" id="Phobius"/>
    </source>
</evidence>
<keyword evidence="5 13" id="KW-0812">Transmembrane</keyword>
<keyword evidence="10 13" id="KW-0472">Membrane</keyword>
<gene>
    <name evidence="16" type="ORF">PBRASI_LOCUS4755</name>
</gene>
<dbReference type="SUPFAM" id="SSF53474">
    <property type="entry name" value="alpha/beta-Hydrolases"/>
    <property type="match status" value="1"/>
</dbReference>
<feature type="domain" description="Dipeptidylpeptidase IV N-terminal" evidence="15">
    <location>
        <begin position="209"/>
        <end position="578"/>
    </location>
</feature>
<dbReference type="Gene3D" id="2.140.10.30">
    <property type="entry name" value="Dipeptidylpeptidase IV, N-terminal domain"/>
    <property type="match status" value="1"/>
</dbReference>
<dbReference type="Proteomes" id="UP000789739">
    <property type="component" value="Unassembled WGS sequence"/>
</dbReference>
<dbReference type="OrthoDB" id="16520at2759"/>
<reference evidence="16" key="1">
    <citation type="submission" date="2021-06" db="EMBL/GenBank/DDBJ databases">
        <authorList>
            <person name="Kallberg Y."/>
            <person name="Tangrot J."/>
            <person name="Rosling A."/>
        </authorList>
    </citation>
    <scope>NUCLEOTIDE SEQUENCE</scope>
    <source>
        <strain evidence="16">BR232B</strain>
    </source>
</reference>
<keyword evidence="17" id="KW-1185">Reference proteome</keyword>
<comment type="caution">
    <text evidence="16">The sequence shown here is derived from an EMBL/GenBank/DDBJ whole genome shotgun (WGS) entry which is preliminary data.</text>
</comment>
<dbReference type="GO" id="GO:0005886">
    <property type="term" value="C:plasma membrane"/>
    <property type="evidence" value="ECO:0007669"/>
    <property type="project" value="TreeGrafter"/>
</dbReference>
<organism evidence="16 17">
    <name type="scientific">Paraglomus brasilianum</name>
    <dbReference type="NCBI Taxonomy" id="144538"/>
    <lineage>
        <taxon>Eukaryota</taxon>
        <taxon>Fungi</taxon>
        <taxon>Fungi incertae sedis</taxon>
        <taxon>Mucoromycota</taxon>
        <taxon>Glomeromycotina</taxon>
        <taxon>Glomeromycetes</taxon>
        <taxon>Paraglomerales</taxon>
        <taxon>Paraglomeraceae</taxon>
        <taxon>Paraglomus</taxon>
    </lineage>
</organism>
<dbReference type="GO" id="GO:0008239">
    <property type="term" value="F:dipeptidyl-peptidase activity"/>
    <property type="evidence" value="ECO:0007669"/>
    <property type="project" value="TreeGrafter"/>
</dbReference>
<protein>
    <submittedName>
        <fullName evidence="16">11316_t:CDS:1</fullName>
    </submittedName>
</protein>
<evidence type="ECO:0000256" key="3">
    <source>
        <dbReference type="ARBA" id="ARBA00022438"/>
    </source>
</evidence>
<dbReference type="PANTHER" id="PTHR11731">
    <property type="entry name" value="PROTEASE FAMILY S9B,C DIPEPTIDYL-PEPTIDASE IV-RELATED"/>
    <property type="match status" value="1"/>
</dbReference>
<evidence type="ECO:0000256" key="9">
    <source>
        <dbReference type="ARBA" id="ARBA00022989"/>
    </source>
</evidence>
<evidence type="ECO:0000256" key="1">
    <source>
        <dbReference type="ARBA" id="ARBA00004576"/>
    </source>
</evidence>
<dbReference type="InterPro" id="IPR001375">
    <property type="entry name" value="Peptidase_S9_cat"/>
</dbReference>
<evidence type="ECO:0000256" key="11">
    <source>
        <dbReference type="ARBA" id="ARBA00023180"/>
    </source>
</evidence>
<name>A0A9N9AY80_9GLOM</name>
<evidence type="ECO:0000256" key="12">
    <source>
        <dbReference type="SAM" id="MobiDB-lite"/>
    </source>
</evidence>
<dbReference type="GO" id="GO:0004252">
    <property type="term" value="F:serine-type endopeptidase activity"/>
    <property type="evidence" value="ECO:0007669"/>
    <property type="project" value="InterPro"/>
</dbReference>
<keyword evidence="11" id="KW-0325">Glycoprotein</keyword>
<comment type="similarity">
    <text evidence="2">Belongs to the peptidase S9B family.</text>
</comment>
<keyword evidence="8" id="KW-0735">Signal-anchor</keyword>
<dbReference type="SUPFAM" id="SSF82171">
    <property type="entry name" value="DPP6 N-terminal domain-like"/>
    <property type="match status" value="1"/>
</dbReference>
<comment type="subcellular location">
    <subcellularLocation>
        <location evidence="1">Vacuole membrane</location>
        <topology evidence="1">Single-pass type II membrane protein</topology>
    </subcellularLocation>
</comment>
<evidence type="ECO:0000313" key="17">
    <source>
        <dbReference type="Proteomes" id="UP000789739"/>
    </source>
</evidence>
<dbReference type="AlphaFoldDB" id="A0A9N9AY80"/>
<feature type="compositionally biased region" description="Polar residues" evidence="12">
    <location>
        <begin position="867"/>
        <end position="876"/>
    </location>
</feature>
<feature type="compositionally biased region" description="Acidic residues" evidence="12">
    <location>
        <begin position="877"/>
        <end position="886"/>
    </location>
</feature>
<feature type="domain" description="Peptidase S9 prolyl oligopeptidase catalytic" evidence="14">
    <location>
        <begin position="674"/>
        <end position="866"/>
    </location>
</feature>
<evidence type="ECO:0000256" key="4">
    <source>
        <dbReference type="ARBA" id="ARBA00022670"/>
    </source>
</evidence>